<dbReference type="Proteomes" id="UP001500454">
    <property type="component" value="Unassembled WGS sequence"/>
</dbReference>
<dbReference type="RefSeq" id="WP_345225542.1">
    <property type="nucleotide sequence ID" value="NZ_BAABHA010000010.1"/>
</dbReference>
<evidence type="ECO:0000313" key="1">
    <source>
        <dbReference type="EMBL" id="GAA4385939.1"/>
    </source>
</evidence>
<accession>A0ABP8J6K1</accession>
<evidence type="ECO:0000313" key="2">
    <source>
        <dbReference type="Proteomes" id="UP001500454"/>
    </source>
</evidence>
<proteinExistence type="predicted"/>
<sequence>MQDADVLAVRDAIVQQAKHLLTEAGEFYPFGMVLKKDGLVVPVSAFEADEQPELETLVPLLENDIRTELASGKCLAGGIGVDVCLRFSADTPPTDALHIRLLRHDGQAVDYYMTYRLAEDRLICDPLFEDVGTFTLE</sequence>
<reference evidence="2" key="1">
    <citation type="journal article" date="2019" name="Int. J. Syst. Evol. Microbiol.">
        <title>The Global Catalogue of Microorganisms (GCM) 10K type strain sequencing project: providing services to taxonomists for standard genome sequencing and annotation.</title>
        <authorList>
            <consortium name="The Broad Institute Genomics Platform"/>
            <consortium name="The Broad Institute Genome Sequencing Center for Infectious Disease"/>
            <person name="Wu L."/>
            <person name="Ma J."/>
        </authorList>
    </citation>
    <scope>NUCLEOTIDE SEQUENCE [LARGE SCALE GENOMIC DNA]</scope>
    <source>
        <strain evidence="2">JCM 17924</strain>
    </source>
</reference>
<organism evidence="1 2">
    <name type="scientific">Hymenobacter koreensis</name>
    <dbReference type="NCBI Taxonomy" id="1084523"/>
    <lineage>
        <taxon>Bacteria</taxon>
        <taxon>Pseudomonadati</taxon>
        <taxon>Bacteroidota</taxon>
        <taxon>Cytophagia</taxon>
        <taxon>Cytophagales</taxon>
        <taxon>Hymenobacteraceae</taxon>
        <taxon>Hymenobacter</taxon>
    </lineage>
</organism>
<protein>
    <submittedName>
        <fullName evidence="1">Uncharacterized protein</fullName>
    </submittedName>
</protein>
<keyword evidence="2" id="KW-1185">Reference proteome</keyword>
<name>A0ABP8J6K1_9BACT</name>
<gene>
    <name evidence="1" type="ORF">GCM10023186_29910</name>
</gene>
<dbReference type="EMBL" id="BAABHA010000010">
    <property type="protein sequence ID" value="GAA4385939.1"/>
    <property type="molecule type" value="Genomic_DNA"/>
</dbReference>
<comment type="caution">
    <text evidence="1">The sequence shown here is derived from an EMBL/GenBank/DDBJ whole genome shotgun (WGS) entry which is preliminary data.</text>
</comment>